<comment type="caution">
    <text evidence="2">The sequence shown here is derived from an EMBL/GenBank/DDBJ whole genome shotgun (WGS) entry which is preliminary data.</text>
</comment>
<sequence>MDSSRSGFFNGRIARALLAFNNFVILASSVITTAILAYLIHRSLYRGTHLIYNLVISVLTLFLYLFLVVLPAVKRYRGYALPLNLLLTYLWLTSLIFSSQDYSGGRCRFFSPPGIDRCGMKHTIQAFFIIGFSFLLFNTILEALMWATHKRNE</sequence>
<protein>
    <recommendedName>
        <fullName evidence="4">MARVEL domain-containing protein</fullName>
    </recommendedName>
</protein>
<dbReference type="PANTHER" id="PTHR39608">
    <property type="entry name" value="INTEGRAL MEMBRANE PROTEIN (AFU_ORTHOLOGUE AFUA_5G08640)"/>
    <property type="match status" value="1"/>
</dbReference>
<proteinExistence type="predicted"/>
<evidence type="ECO:0000313" key="2">
    <source>
        <dbReference type="EMBL" id="KAK3303846.1"/>
    </source>
</evidence>
<keyword evidence="1" id="KW-1133">Transmembrane helix</keyword>
<evidence type="ECO:0000256" key="1">
    <source>
        <dbReference type="SAM" id="Phobius"/>
    </source>
</evidence>
<reference evidence="2" key="2">
    <citation type="submission" date="2023-06" db="EMBL/GenBank/DDBJ databases">
        <authorList>
            <consortium name="Lawrence Berkeley National Laboratory"/>
            <person name="Mondo S.J."/>
            <person name="Hensen N."/>
            <person name="Bonometti L."/>
            <person name="Westerberg I."/>
            <person name="Brannstrom I.O."/>
            <person name="Guillou S."/>
            <person name="Cros-Aarteil S."/>
            <person name="Calhoun S."/>
            <person name="Haridas S."/>
            <person name="Kuo A."/>
            <person name="Pangilinan J."/>
            <person name="Riley R."/>
            <person name="Labutti K."/>
            <person name="Andreopoulos B."/>
            <person name="Lipzen A."/>
            <person name="Chen C."/>
            <person name="Yanf M."/>
            <person name="Daum C."/>
            <person name="Ng V."/>
            <person name="Clum A."/>
            <person name="Steindorff A."/>
            <person name="Ohm R."/>
            <person name="Martin F."/>
            <person name="Silar P."/>
            <person name="Natvig D."/>
            <person name="Lalanne C."/>
            <person name="Gautier V."/>
            <person name="Ament-Velasquez S.L."/>
            <person name="Kruys A."/>
            <person name="Hutchinson M.I."/>
            <person name="Powell A.J."/>
            <person name="Barry K."/>
            <person name="Miller A.N."/>
            <person name="Grigoriev I.V."/>
            <person name="Debuchy R."/>
            <person name="Gladieux P."/>
            <person name="Thoren M.H."/>
            <person name="Johannesson H."/>
        </authorList>
    </citation>
    <scope>NUCLEOTIDE SEQUENCE</scope>
    <source>
        <strain evidence="2">CBS 333.67</strain>
    </source>
</reference>
<feature type="transmembrane region" description="Helical" evidence="1">
    <location>
        <begin position="20"/>
        <end position="39"/>
    </location>
</feature>
<gene>
    <name evidence="2" type="ORF">B0T15DRAFT_421419</name>
</gene>
<feature type="transmembrane region" description="Helical" evidence="1">
    <location>
        <begin position="79"/>
        <end position="98"/>
    </location>
</feature>
<dbReference type="PANTHER" id="PTHR39608:SF2">
    <property type="entry name" value="MARVEL DOMAIN-CONTAINING PROTEIN"/>
    <property type="match status" value="1"/>
</dbReference>
<dbReference type="EMBL" id="JAUDZG010000006">
    <property type="protein sequence ID" value="KAK3303846.1"/>
    <property type="molecule type" value="Genomic_DNA"/>
</dbReference>
<organism evidence="2 3">
    <name type="scientific">Chaetomium strumarium</name>
    <dbReference type="NCBI Taxonomy" id="1170767"/>
    <lineage>
        <taxon>Eukaryota</taxon>
        <taxon>Fungi</taxon>
        <taxon>Dikarya</taxon>
        <taxon>Ascomycota</taxon>
        <taxon>Pezizomycotina</taxon>
        <taxon>Sordariomycetes</taxon>
        <taxon>Sordariomycetidae</taxon>
        <taxon>Sordariales</taxon>
        <taxon>Chaetomiaceae</taxon>
        <taxon>Chaetomium</taxon>
    </lineage>
</organism>
<name>A0AAJ0GPT5_9PEZI</name>
<evidence type="ECO:0008006" key="4">
    <source>
        <dbReference type="Google" id="ProtNLM"/>
    </source>
</evidence>
<dbReference type="Proteomes" id="UP001273166">
    <property type="component" value="Unassembled WGS sequence"/>
</dbReference>
<dbReference type="AlphaFoldDB" id="A0AAJ0GPT5"/>
<feature type="non-terminal residue" evidence="2">
    <location>
        <position position="153"/>
    </location>
</feature>
<dbReference type="GeneID" id="87884387"/>
<feature type="transmembrane region" description="Helical" evidence="1">
    <location>
        <begin position="126"/>
        <end position="147"/>
    </location>
</feature>
<keyword evidence="3" id="KW-1185">Reference proteome</keyword>
<feature type="transmembrane region" description="Helical" evidence="1">
    <location>
        <begin position="51"/>
        <end position="73"/>
    </location>
</feature>
<accession>A0AAJ0GPT5</accession>
<keyword evidence="1" id="KW-0472">Membrane</keyword>
<dbReference type="RefSeq" id="XP_062719626.1">
    <property type="nucleotide sequence ID" value="XM_062865558.1"/>
</dbReference>
<reference evidence="2" key="1">
    <citation type="journal article" date="2023" name="Mol. Phylogenet. Evol.">
        <title>Genome-scale phylogeny and comparative genomics of the fungal order Sordariales.</title>
        <authorList>
            <person name="Hensen N."/>
            <person name="Bonometti L."/>
            <person name="Westerberg I."/>
            <person name="Brannstrom I.O."/>
            <person name="Guillou S."/>
            <person name="Cros-Aarteil S."/>
            <person name="Calhoun S."/>
            <person name="Haridas S."/>
            <person name="Kuo A."/>
            <person name="Mondo S."/>
            <person name="Pangilinan J."/>
            <person name="Riley R."/>
            <person name="LaButti K."/>
            <person name="Andreopoulos B."/>
            <person name="Lipzen A."/>
            <person name="Chen C."/>
            <person name="Yan M."/>
            <person name="Daum C."/>
            <person name="Ng V."/>
            <person name="Clum A."/>
            <person name="Steindorff A."/>
            <person name="Ohm R.A."/>
            <person name="Martin F."/>
            <person name="Silar P."/>
            <person name="Natvig D.O."/>
            <person name="Lalanne C."/>
            <person name="Gautier V."/>
            <person name="Ament-Velasquez S.L."/>
            <person name="Kruys A."/>
            <person name="Hutchinson M.I."/>
            <person name="Powell A.J."/>
            <person name="Barry K."/>
            <person name="Miller A.N."/>
            <person name="Grigoriev I.V."/>
            <person name="Debuchy R."/>
            <person name="Gladieux P."/>
            <person name="Hiltunen Thoren M."/>
            <person name="Johannesson H."/>
        </authorList>
    </citation>
    <scope>NUCLEOTIDE SEQUENCE</scope>
    <source>
        <strain evidence="2">CBS 333.67</strain>
    </source>
</reference>
<keyword evidence="1" id="KW-0812">Transmembrane</keyword>
<evidence type="ECO:0000313" key="3">
    <source>
        <dbReference type="Proteomes" id="UP001273166"/>
    </source>
</evidence>